<dbReference type="EMBL" id="LAZR01043252">
    <property type="protein sequence ID" value="KKL07539.1"/>
    <property type="molecule type" value="Genomic_DNA"/>
</dbReference>
<dbReference type="PRINTS" id="PR00340">
    <property type="entry name" value="PIIGLNB"/>
</dbReference>
<comment type="caution">
    <text evidence="1">The sequence shown here is derived from an EMBL/GenBank/DDBJ whole genome shotgun (WGS) entry which is preliminary data.</text>
</comment>
<dbReference type="InterPro" id="IPR017918">
    <property type="entry name" value="N-reg_PII_CS"/>
</dbReference>
<dbReference type="Gene3D" id="3.30.70.120">
    <property type="match status" value="1"/>
</dbReference>
<accession>A0A0F9AD78</accession>
<organism evidence="1">
    <name type="scientific">marine sediment metagenome</name>
    <dbReference type="NCBI Taxonomy" id="412755"/>
    <lineage>
        <taxon>unclassified sequences</taxon>
        <taxon>metagenomes</taxon>
        <taxon>ecological metagenomes</taxon>
    </lineage>
</organism>
<dbReference type="InterPro" id="IPR002187">
    <property type="entry name" value="N-reg_PII"/>
</dbReference>
<protein>
    <recommendedName>
        <fullName evidence="2">Nitrogen regulatory protein P-II</fullName>
    </recommendedName>
</protein>
<dbReference type="AlphaFoldDB" id="A0A0F9AD78"/>
<proteinExistence type="predicted"/>
<evidence type="ECO:0008006" key="2">
    <source>
        <dbReference type="Google" id="ProtNLM"/>
    </source>
</evidence>
<dbReference type="Pfam" id="PF00543">
    <property type="entry name" value="P-II"/>
    <property type="match status" value="1"/>
</dbReference>
<name>A0A0F9AD78_9ZZZZ</name>
<dbReference type="GO" id="GO:0006808">
    <property type="term" value="P:regulation of nitrogen utilization"/>
    <property type="evidence" value="ECO:0007669"/>
    <property type="project" value="InterPro"/>
</dbReference>
<dbReference type="SUPFAM" id="SSF54913">
    <property type="entry name" value="GlnB-like"/>
    <property type="match status" value="1"/>
</dbReference>
<dbReference type="InterPro" id="IPR015867">
    <property type="entry name" value="N-reg_PII/ATP_PRibTrfase_C"/>
</dbReference>
<dbReference type="PROSITE" id="PS00638">
    <property type="entry name" value="PII_GLNB_CTER"/>
    <property type="match status" value="1"/>
</dbReference>
<gene>
    <name evidence="1" type="ORF">LCGC14_2585000</name>
</gene>
<dbReference type="PANTHER" id="PTHR30115:SF11">
    <property type="entry name" value="NITROGEN REGULATORY PROTEIN P-II HOMOLOG"/>
    <property type="match status" value="1"/>
</dbReference>
<dbReference type="SMART" id="SM00938">
    <property type="entry name" value="P-II"/>
    <property type="match status" value="1"/>
</dbReference>
<sequence length="112" mass="12507">MKEIKAIFRHERLEAVRDSLDKLGAVGMTITEVKGAGHQRGYTESYRGATATIHFRPKIELLTVVEDDLVQTVIENIAKNAYTGEVGDGKIFIKNVEEVVRIRTKEHGSKAL</sequence>
<evidence type="ECO:0000313" key="1">
    <source>
        <dbReference type="EMBL" id="KKL07539.1"/>
    </source>
</evidence>
<dbReference type="PROSITE" id="PS51343">
    <property type="entry name" value="PII_GLNB_DOM"/>
    <property type="match status" value="1"/>
</dbReference>
<dbReference type="GO" id="GO:0030234">
    <property type="term" value="F:enzyme regulator activity"/>
    <property type="evidence" value="ECO:0007669"/>
    <property type="project" value="InterPro"/>
</dbReference>
<dbReference type="GO" id="GO:0005524">
    <property type="term" value="F:ATP binding"/>
    <property type="evidence" value="ECO:0007669"/>
    <property type="project" value="TreeGrafter"/>
</dbReference>
<dbReference type="InterPro" id="IPR011322">
    <property type="entry name" value="N-reg_PII-like_a/b"/>
</dbReference>
<dbReference type="PANTHER" id="PTHR30115">
    <property type="entry name" value="NITROGEN REGULATORY PROTEIN P-II"/>
    <property type="match status" value="1"/>
</dbReference>
<dbReference type="GO" id="GO:0005829">
    <property type="term" value="C:cytosol"/>
    <property type="evidence" value="ECO:0007669"/>
    <property type="project" value="TreeGrafter"/>
</dbReference>
<reference evidence="1" key="1">
    <citation type="journal article" date="2015" name="Nature">
        <title>Complex archaea that bridge the gap between prokaryotes and eukaryotes.</title>
        <authorList>
            <person name="Spang A."/>
            <person name="Saw J.H."/>
            <person name="Jorgensen S.L."/>
            <person name="Zaremba-Niedzwiedzka K."/>
            <person name="Martijn J."/>
            <person name="Lind A.E."/>
            <person name="van Eijk R."/>
            <person name="Schleper C."/>
            <person name="Guy L."/>
            <person name="Ettema T.J."/>
        </authorList>
    </citation>
    <scope>NUCLEOTIDE SEQUENCE</scope>
</reference>